<dbReference type="EMBL" id="CP073041">
    <property type="protein sequence ID" value="UXE61132.1"/>
    <property type="molecule type" value="Genomic_DNA"/>
</dbReference>
<dbReference type="Proteomes" id="UP001065613">
    <property type="component" value="Chromosome"/>
</dbReference>
<protein>
    <submittedName>
        <fullName evidence="1">Uncharacterized protein</fullName>
    </submittedName>
</protein>
<organism evidence="1">
    <name type="scientific">Woronichinia naegeliana WA131</name>
    <dbReference type="NCBI Taxonomy" id="2824559"/>
    <lineage>
        <taxon>Bacteria</taxon>
        <taxon>Bacillati</taxon>
        <taxon>Cyanobacteriota</taxon>
        <taxon>Cyanophyceae</taxon>
        <taxon>Synechococcales</taxon>
        <taxon>Coelosphaeriaceae</taxon>
        <taxon>Woronichinia</taxon>
    </lineage>
</organism>
<dbReference type="AlphaFoldDB" id="A0A977KWE2"/>
<proteinExistence type="predicted"/>
<gene>
    <name evidence="1" type="ORF">KA717_38010</name>
</gene>
<accession>A0A977KWE2</accession>
<sequence>MPILKKKLRSPLLQFKTINSDRLFSTYKNKQRSPLNLMNCDRFSLR</sequence>
<reference evidence="1" key="1">
    <citation type="submission" date="2021-04" db="EMBL/GenBank/DDBJ databases">
        <title>Genome sequence of Woronichinia naegeliana from Washington state freshwater lake bloom.</title>
        <authorList>
            <person name="Dreher T.W."/>
        </authorList>
    </citation>
    <scope>NUCLEOTIDE SEQUENCE</scope>
    <source>
        <strain evidence="1">WA131</strain>
    </source>
</reference>
<name>A0A977KWE2_9CYAN</name>
<evidence type="ECO:0000313" key="1">
    <source>
        <dbReference type="EMBL" id="UXE61132.1"/>
    </source>
</evidence>
<dbReference type="KEGG" id="wna:KA717_38010"/>